<protein>
    <submittedName>
        <fullName evidence="1">Uncharacterized protein</fullName>
    </submittedName>
</protein>
<reference evidence="1" key="1">
    <citation type="submission" date="2022-08" db="UniProtKB">
        <authorList>
            <consortium name="EnsemblMetazoa"/>
        </authorList>
    </citation>
    <scope>IDENTIFICATION</scope>
    <source>
        <strain evidence="1">EBRO</strain>
    </source>
</reference>
<dbReference type="VEuPathDB" id="VectorBase:AATE013930"/>
<dbReference type="AlphaFoldDB" id="A0A182J9I7"/>
<dbReference type="EnsemblMetazoa" id="AATE013930-RA">
    <property type="protein sequence ID" value="AATE013930-PA.1"/>
    <property type="gene ID" value="AATE013930"/>
</dbReference>
<name>A0A182J9I7_ANOAO</name>
<accession>A0A182J9I7</accession>
<organism evidence="1">
    <name type="scientific">Anopheles atroparvus</name>
    <name type="common">European mosquito</name>
    <dbReference type="NCBI Taxonomy" id="41427"/>
    <lineage>
        <taxon>Eukaryota</taxon>
        <taxon>Metazoa</taxon>
        <taxon>Ecdysozoa</taxon>
        <taxon>Arthropoda</taxon>
        <taxon>Hexapoda</taxon>
        <taxon>Insecta</taxon>
        <taxon>Pterygota</taxon>
        <taxon>Neoptera</taxon>
        <taxon>Endopterygota</taxon>
        <taxon>Diptera</taxon>
        <taxon>Nematocera</taxon>
        <taxon>Culicoidea</taxon>
        <taxon>Culicidae</taxon>
        <taxon>Anophelinae</taxon>
        <taxon>Anopheles</taxon>
    </lineage>
</organism>
<proteinExistence type="predicted"/>
<sequence length="534" mass="59310">MRWTEDFALHTRAWGYKGVAKTGYQKACGENLFLDRNGSTDEVRERRIGTSAHRLEEETGGQIPIGGFFVTVALNPSHVPHDRAPYRWFVLQLPLLVAAVLAQPYLLFVTFVLELLGAHRLRQDAGGLLLGVTVHEDRIARIALIRIDPVVAGGVLGMGRKQIPTAHARPSGLSVPEVLEALASPAHRTILAVLGFQSVPYHQLVRQFQQGPAFLAFLPVPCHPSDPAVLEDPNVPVFLGDHPNLAFLECPAHRLHHAFHACPERHSVLEDREGHDRPMVPEVPGFLVDLADQVDLGFRAVQCLPGFPSDPAFLGFQTLRSNRTSITDRSRGTRLTGSARGSWFALLRRLTWRTRWTHETLETTFTNASGWTFWTRWSRTATLSLLSSRPGWATLNTKTKGDERKPWHLPPNLAPRRVPLHRRNPSHHELQFHPSFPPGLANPGDPSVPAHPASPGVLAVPAAQPVPVDPFRHRHRRHHPFQAGLVTLGVPVVHQLPVDPIHPALRGIPGILGAQWHRMDPEALEDLQDQPEPA</sequence>
<evidence type="ECO:0000313" key="1">
    <source>
        <dbReference type="EnsemblMetazoa" id="AATE013930-PA.1"/>
    </source>
</evidence>